<evidence type="ECO:0008006" key="4">
    <source>
        <dbReference type="Google" id="ProtNLM"/>
    </source>
</evidence>
<name>A0A7Z7MV91_9PROT</name>
<dbReference type="InterPro" id="IPR009883">
    <property type="entry name" value="YgfX"/>
</dbReference>
<dbReference type="Proteomes" id="UP000242886">
    <property type="component" value="Chromosome SDENCHOL"/>
</dbReference>
<keyword evidence="1" id="KW-1133">Transmembrane helix</keyword>
<dbReference type="EMBL" id="LT837803">
    <property type="protein sequence ID" value="SMB26691.1"/>
    <property type="molecule type" value="Genomic_DNA"/>
</dbReference>
<feature type="transmembrane region" description="Helical" evidence="1">
    <location>
        <begin position="25"/>
        <end position="44"/>
    </location>
</feature>
<proteinExistence type="predicted"/>
<accession>A0A7Z7MV91</accession>
<sequence length="149" mass="16822">MLLCLAHGGVALALLLLVLERHDLLWLLAVLLPLIAASLAWQLLRLYGPRRVVCLTLQRDGVVELQYHDDAATFVQGRVESQTTVMPWLTVLLLRSSSGRRLSLTLLPDALDGEDFRRLRLWLRWIALEAEAGRDRQMFGNTGDIGNLR</sequence>
<gene>
    <name evidence="2" type="ORF">SDENCHOL_20190</name>
</gene>
<keyword evidence="1" id="KW-0812">Transmembrane</keyword>
<reference evidence="2" key="1">
    <citation type="submission" date="2017-03" db="EMBL/GenBank/DDBJ databases">
        <authorList>
            <consortium name="AG Boll"/>
        </authorList>
    </citation>
    <scope>NUCLEOTIDE SEQUENCE [LARGE SCALE GENOMIC DNA]</scope>
    <source>
        <strain evidence="2">Chol</strain>
    </source>
</reference>
<organism evidence="2 3">
    <name type="scientific">Sterolibacterium denitrificans</name>
    <dbReference type="NCBI Taxonomy" id="157592"/>
    <lineage>
        <taxon>Bacteria</taxon>
        <taxon>Pseudomonadati</taxon>
        <taxon>Pseudomonadota</taxon>
        <taxon>Betaproteobacteria</taxon>
        <taxon>Nitrosomonadales</taxon>
        <taxon>Sterolibacteriaceae</taxon>
        <taxon>Sterolibacterium</taxon>
    </lineage>
</organism>
<protein>
    <recommendedName>
        <fullName evidence="4">Toxin CptA</fullName>
    </recommendedName>
</protein>
<keyword evidence="1" id="KW-0472">Membrane</keyword>
<evidence type="ECO:0000256" key="1">
    <source>
        <dbReference type="SAM" id="Phobius"/>
    </source>
</evidence>
<dbReference type="AlphaFoldDB" id="A0A7Z7MV91"/>
<keyword evidence="3" id="KW-1185">Reference proteome</keyword>
<evidence type="ECO:0000313" key="3">
    <source>
        <dbReference type="Proteomes" id="UP000242886"/>
    </source>
</evidence>
<evidence type="ECO:0000313" key="2">
    <source>
        <dbReference type="EMBL" id="SMB26691.1"/>
    </source>
</evidence>
<dbReference type="Pfam" id="PF07254">
    <property type="entry name" value="Cpta_toxin"/>
    <property type="match status" value="1"/>
</dbReference>